<feature type="domain" description="CSD" evidence="3">
    <location>
        <begin position="1"/>
        <end position="65"/>
    </location>
</feature>
<dbReference type="SUPFAM" id="SSF50249">
    <property type="entry name" value="Nucleic acid-binding proteins"/>
    <property type="match status" value="1"/>
</dbReference>
<dbReference type="OrthoDB" id="9805039at2"/>
<keyword evidence="5" id="KW-1185">Reference proteome</keyword>
<accession>A0A5R9GGT5</accession>
<sequence>MEKGYIRKWKNENGYGFIAGADGRDYFVHARDVNADGWIVLELGQQVEFDPAQGDRGPVAQNVTLIFGGE</sequence>
<dbReference type="AlphaFoldDB" id="A0A5R9GGT5"/>
<evidence type="ECO:0000313" key="5">
    <source>
        <dbReference type="Proteomes" id="UP000309676"/>
    </source>
</evidence>
<dbReference type="GO" id="GO:0003676">
    <property type="term" value="F:nucleic acid binding"/>
    <property type="evidence" value="ECO:0007669"/>
    <property type="project" value="InterPro"/>
</dbReference>
<evidence type="ECO:0000256" key="1">
    <source>
        <dbReference type="ARBA" id="ARBA00004496"/>
    </source>
</evidence>
<dbReference type="Proteomes" id="UP000309676">
    <property type="component" value="Unassembled WGS sequence"/>
</dbReference>
<dbReference type="InterPro" id="IPR012156">
    <property type="entry name" value="Cold_shock_CspA"/>
</dbReference>
<dbReference type="SMART" id="SM00357">
    <property type="entry name" value="CSP"/>
    <property type="match status" value="1"/>
</dbReference>
<dbReference type="GO" id="GO:0005737">
    <property type="term" value="C:cytoplasm"/>
    <property type="evidence" value="ECO:0007669"/>
    <property type="project" value="UniProtKB-SubCell"/>
</dbReference>
<dbReference type="Gene3D" id="2.40.50.140">
    <property type="entry name" value="Nucleic acid-binding proteins"/>
    <property type="match status" value="1"/>
</dbReference>
<dbReference type="InterPro" id="IPR012340">
    <property type="entry name" value="NA-bd_OB-fold"/>
</dbReference>
<evidence type="ECO:0000313" key="4">
    <source>
        <dbReference type="EMBL" id="TLS53390.1"/>
    </source>
</evidence>
<organism evidence="4 5">
    <name type="scientific">Paenibacillus antri</name>
    <dbReference type="NCBI Taxonomy" id="2582848"/>
    <lineage>
        <taxon>Bacteria</taxon>
        <taxon>Bacillati</taxon>
        <taxon>Bacillota</taxon>
        <taxon>Bacilli</taxon>
        <taxon>Bacillales</taxon>
        <taxon>Paenibacillaceae</taxon>
        <taxon>Paenibacillus</taxon>
    </lineage>
</organism>
<dbReference type="PIRSF" id="PIRSF002599">
    <property type="entry name" value="Cold_shock_A"/>
    <property type="match status" value="1"/>
</dbReference>
<dbReference type="EMBL" id="VCIW01000002">
    <property type="protein sequence ID" value="TLS53390.1"/>
    <property type="molecule type" value="Genomic_DNA"/>
</dbReference>
<evidence type="ECO:0000256" key="2">
    <source>
        <dbReference type="ARBA" id="ARBA00022490"/>
    </source>
</evidence>
<comment type="subcellular location">
    <subcellularLocation>
        <location evidence="1">Cytoplasm</location>
    </subcellularLocation>
</comment>
<evidence type="ECO:0000259" key="3">
    <source>
        <dbReference type="PROSITE" id="PS51857"/>
    </source>
</evidence>
<gene>
    <name evidence="4" type="ORF">FE782_03720</name>
</gene>
<dbReference type="Pfam" id="PF00313">
    <property type="entry name" value="CSD"/>
    <property type="match status" value="1"/>
</dbReference>
<name>A0A5R9GGT5_9BACL</name>
<dbReference type="RefSeq" id="WP_138192637.1">
    <property type="nucleotide sequence ID" value="NZ_VCIW01000002.1"/>
</dbReference>
<proteinExistence type="predicted"/>
<dbReference type="InterPro" id="IPR011129">
    <property type="entry name" value="CSD"/>
</dbReference>
<keyword evidence="2" id="KW-0963">Cytoplasm</keyword>
<dbReference type="PRINTS" id="PR00050">
    <property type="entry name" value="COLDSHOCK"/>
</dbReference>
<dbReference type="InterPro" id="IPR002059">
    <property type="entry name" value="CSP_DNA-bd"/>
</dbReference>
<protein>
    <submittedName>
        <fullName evidence="4">Cold-shock protein</fullName>
    </submittedName>
</protein>
<reference evidence="4 5" key="1">
    <citation type="submission" date="2019-05" db="EMBL/GenBank/DDBJ databases">
        <authorList>
            <person name="Narsing Rao M.P."/>
            <person name="Li W.J."/>
        </authorList>
    </citation>
    <scope>NUCLEOTIDE SEQUENCE [LARGE SCALE GENOMIC DNA]</scope>
    <source>
        <strain evidence="4 5">SYSU_K30003</strain>
    </source>
</reference>
<comment type="caution">
    <text evidence="4">The sequence shown here is derived from an EMBL/GenBank/DDBJ whole genome shotgun (WGS) entry which is preliminary data.</text>
</comment>
<dbReference type="PROSITE" id="PS51857">
    <property type="entry name" value="CSD_2"/>
    <property type="match status" value="1"/>
</dbReference>